<feature type="compositionally biased region" description="Acidic residues" evidence="6">
    <location>
        <begin position="127"/>
        <end position="147"/>
    </location>
</feature>
<evidence type="ECO:0000259" key="7">
    <source>
        <dbReference type="PROSITE" id="PS51916"/>
    </source>
</evidence>
<dbReference type="Pfam" id="PF04683">
    <property type="entry name" value="Rpn13_ADRM1_Pru"/>
    <property type="match status" value="1"/>
</dbReference>
<feature type="domain" description="Pru" evidence="8">
    <location>
        <begin position="13"/>
        <end position="127"/>
    </location>
</feature>
<keyword evidence="4" id="KW-0647">Proteasome</keyword>
<dbReference type="PROSITE" id="PS51916">
    <property type="entry name" value="DEUBAD"/>
    <property type="match status" value="1"/>
</dbReference>
<protein>
    <recommendedName>
        <fullName evidence="11">Adhesion regulating molecule</fullName>
    </recommendedName>
</protein>
<keyword evidence="5" id="KW-0539">Nucleus</keyword>
<accession>A0ABQ8PG55</accession>
<dbReference type="Gene3D" id="2.30.29.70">
    <property type="entry name" value="Proteasomal ubiquitin receptor Rpn13/ADRM1"/>
    <property type="match status" value="1"/>
</dbReference>
<dbReference type="Pfam" id="PF16550">
    <property type="entry name" value="RPN13_C"/>
    <property type="match status" value="1"/>
</dbReference>
<dbReference type="InterPro" id="IPR006773">
    <property type="entry name" value="Rpn13/ADRM1"/>
</dbReference>
<comment type="caution">
    <text evidence="9">The sequence shown here is derived from an EMBL/GenBank/DDBJ whole genome shotgun (WGS) entry which is preliminary data.</text>
</comment>
<dbReference type="InterPro" id="IPR038633">
    <property type="entry name" value="Rpn13/ADRM1_Pru_sf"/>
</dbReference>
<dbReference type="Proteomes" id="UP001151295">
    <property type="component" value="Unassembled WGS sequence"/>
</dbReference>
<evidence type="ECO:0000256" key="6">
    <source>
        <dbReference type="SAM" id="MobiDB-lite"/>
    </source>
</evidence>
<feature type="region of interest" description="Disordered" evidence="6">
    <location>
        <begin position="127"/>
        <end position="179"/>
    </location>
</feature>
<dbReference type="InterPro" id="IPR032368">
    <property type="entry name" value="RPN13_DEUBAD"/>
</dbReference>
<organism evidence="9 10">
    <name type="scientific">Coemansia umbellata</name>
    <dbReference type="NCBI Taxonomy" id="1424467"/>
    <lineage>
        <taxon>Eukaryota</taxon>
        <taxon>Fungi</taxon>
        <taxon>Fungi incertae sedis</taxon>
        <taxon>Zoopagomycota</taxon>
        <taxon>Kickxellomycotina</taxon>
        <taxon>Kickxellomycetes</taxon>
        <taxon>Kickxellales</taxon>
        <taxon>Kickxellaceae</taxon>
        <taxon>Coemansia</taxon>
    </lineage>
</organism>
<gene>
    <name evidence="9" type="ORF">EDC05_005229</name>
</gene>
<dbReference type="EMBL" id="JANBQD010000091">
    <property type="protein sequence ID" value="KAJ1988566.1"/>
    <property type="molecule type" value="Genomic_DNA"/>
</dbReference>
<dbReference type="PANTHER" id="PTHR12225:SF0">
    <property type="entry name" value="PROTEASOMAL UBIQUITIN RECEPTOR ADRM1"/>
    <property type="match status" value="1"/>
</dbReference>
<dbReference type="PANTHER" id="PTHR12225">
    <property type="entry name" value="ADHESION REGULATING MOLECULE 1 110 KDA CELL MEMBRANE GLYCOPROTEIN"/>
    <property type="match status" value="1"/>
</dbReference>
<evidence type="ECO:0000313" key="9">
    <source>
        <dbReference type="EMBL" id="KAJ1988566.1"/>
    </source>
</evidence>
<dbReference type="Gene3D" id="1.10.2020.20">
    <property type="match status" value="1"/>
</dbReference>
<sequence>MATPLFSQSTRKLAPGSLVEFKAGRLFRDGETNWVVPDTKRGVCYVKRDDGLLRFVWKERTRGNAEVDELIVFPGDVHLERVKQSSGRVYVLKFKSSKQRLFFWMQGAEEEEDSDVIHEMNVVLSGGEEDMEEEEEEEEEEEGEEEELLQRRGSREAEALSHQHEQSALARESPAMDSSLATAQVGGVSNVRVASREPGNDVTMGSGLDSLRQMLLDSPSSSSRQQTRLQLGDVLTRENLMAVLADERLHKALFPTLPENVPRTRGALDRIIRSPQFQQALDSLSYVLESGQMAGLVGQLGLDPSASSSVEAFLKAIARQAEKDDKMQE</sequence>
<keyword evidence="10" id="KW-1185">Reference proteome</keyword>
<evidence type="ECO:0000256" key="3">
    <source>
        <dbReference type="ARBA" id="ARBA00022490"/>
    </source>
</evidence>
<dbReference type="InterPro" id="IPR044868">
    <property type="entry name" value="Rpn13/ADRM1_Pru"/>
</dbReference>
<evidence type="ECO:0000256" key="4">
    <source>
        <dbReference type="ARBA" id="ARBA00022942"/>
    </source>
</evidence>
<feature type="domain" description="DEUBAD" evidence="7">
    <location>
        <begin position="222"/>
        <end position="327"/>
    </location>
</feature>
<evidence type="ECO:0008006" key="11">
    <source>
        <dbReference type="Google" id="ProtNLM"/>
    </source>
</evidence>
<evidence type="ECO:0000256" key="1">
    <source>
        <dbReference type="ARBA" id="ARBA00004123"/>
    </source>
</evidence>
<evidence type="ECO:0000256" key="2">
    <source>
        <dbReference type="ARBA" id="ARBA00004496"/>
    </source>
</evidence>
<comment type="subcellular location">
    <subcellularLocation>
        <location evidence="2">Cytoplasm</location>
    </subcellularLocation>
    <subcellularLocation>
        <location evidence="1">Nucleus</location>
    </subcellularLocation>
</comment>
<dbReference type="InterPro" id="IPR044867">
    <property type="entry name" value="DEUBAD_dom"/>
</dbReference>
<name>A0ABQ8PG55_9FUNG</name>
<evidence type="ECO:0000313" key="10">
    <source>
        <dbReference type="Proteomes" id="UP001151295"/>
    </source>
</evidence>
<dbReference type="InterPro" id="IPR038108">
    <property type="entry name" value="RPN13_DEUBAD_sf"/>
</dbReference>
<keyword evidence="3" id="KW-0963">Cytoplasm</keyword>
<proteinExistence type="predicted"/>
<dbReference type="PROSITE" id="PS51917">
    <property type="entry name" value="PRU"/>
    <property type="match status" value="1"/>
</dbReference>
<evidence type="ECO:0000259" key="8">
    <source>
        <dbReference type="PROSITE" id="PS51917"/>
    </source>
</evidence>
<evidence type="ECO:0000256" key="5">
    <source>
        <dbReference type="ARBA" id="ARBA00023242"/>
    </source>
</evidence>
<reference evidence="9" key="1">
    <citation type="submission" date="2022-07" db="EMBL/GenBank/DDBJ databases">
        <title>Phylogenomic reconstructions and comparative analyses of Kickxellomycotina fungi.</title>
        <authorList>
            <person name="Reynolds N.K."/>
            <person name="Stajich J.E."/>
            <person name="Barry K."/>
            <person name="Grigoriev I.V."/>
            <person name="Crous P."/>
            <person name="Smith M.E."/>
        </authorList>
    </citation>
    <scope>NUCLEOTIDE SEQUENCE</scope>
    <source>
        <strain evidence="9">BCRC 34882</strain>
    </source>
</reference>
<feature type="compositionally biased region" description="Basic and acidic residues" evidence="6">
    <location>
        <begin position="148"/>
        <end position="165"/>
    </location>
</feature>